<dbReference type="PANTHER" id="PTHR13318">
    <property type="entry name" value="PARTNER OF PAIRED, ISOFORM B-RELATED"/>
    <property type="match status" value="1"/>
</dbReference>
<comment type="caution">
    <text evidence="3">The sequence shown here is derived from an EMBL/GenBank/DDBJ whole genome shotgun (WGS) entry which is preliminary data.</text>
</comment>
<reference evidence="3" key="1">
    <citation type="submission" date="2021-02" db="EMBL/GenBank/DDBJ databases">
        <title>Psilocybe cubensis genome.</title>
        <authorList>
            <person name="Mckernan K.J."/>
            <person name="Crawford S."/>
            <person name="Trippe A."/>
            <person name="Kane L.T."/>
            <person name="Mclaughlin S."/>
        </authorList>
    </citation>
    <scope>NUCLEOTIDE SEQUENCE [LARGE SCALE GENOMIC DNA]</scope>
    <source>
        <strain evidence="3">MGC-MH-2018</strain>
    </source>
</reference>
<feature type="domain" description="DNA repair protein rhp7 treble clef" evidence="2">
    <location>
        <begin position="160"/>
        <end position="198"/>
    </location>
</feature>
<protein>
    <recommendedName>
        <fullName evidence="2">DNA repair protein rhp7 treble clef domain-containing protein</fullName>
    </recommendedName>
</protein>
<gene>
    <name evidence="3" type="ORF">JR316_002944</name>
</gene>
<evidence type="ECO:0000313" key="3">
    <source>
        <dbReference type="EMBL" id="KAG5170869.1"/>
    </source>
</evidence>
<dbReference type="GO" id="GO:0019005">
    <property type="term" value="C:SCF ubiquitin ligase complex"/>
    <property type="evidence" value="ECO:0007669"/>
    <property type="project" value="TreeGrafter"/>
</dbReference>
<evidence type="ECO:0000256" key="1">
    <source>
        <dbReference type="SAM" id="MobiDB-lite"/>
    </source>
</evidence>
<dbReference type="InterPro" id="IPR056451">
    <property type="entry name" value="Znf_Tbcl_Rhp7"/>
</dbReference>
<dbReference type="Gene3D" id="3.80.10.10">
    <property type="entry name" value="Ribonuclease Inhibitor"/>
    <property type="match status" value="1"/>
</dbReference>
<dbReference type="Pfam" id="PF23550">
    <property type="entry name" value="zf_Tbcl_Rhp7"/>
    <property type="match status" value="1"/>
</dbReference>
<sequence>MSRNNVRGPTSALTEFLRASGITPSTIASRAATRNQQRAEEQPVAGPSRAANVEEAEPETTERRRRPRRRASGYASDELDEPEGEAVDEDAMDVDEEEEKPTPAKKRKLTKAAEAKLKAKEKKKRGKKDDDEDYEDDEEEDAYTALSRNMMKNAASKPPIGSFEKCAVCGKQFTVTKYTMASGSGGGFLCHNCAKAGGNDPFKKPAVPKKRKAPADKRTVTNFEEKRFPTLVSLCIQLITKHINDIDALGDIGSMNVEAISKALSKNRSLTQENVHLFYNPANASLALFDATNLPSPALETLAYHNANLVSLRLDFCGHLDDTAFKVFSTSLPALKRIELLGPFLVRSPAWQEFFKSHPILEGFLITQSPRFDDECIKALVKNCPDITDLRLKEVGKLDDSFLDQIKLFKRGLSYLDLSDPSHSCSEKAMIALIRAVGKTLTHLNVSNHTDLGDQFLAKGLLPHVKTLESLVLSHLPELTDSGVSEFFENWTRNNPLTSMDISRNETLTGISLNSILNHSGDGLLELNINGLKDVEEEALRKIGPTCPALRKLNVGFCRCVDDFVIKAWLEGEVDKGVGSGFCSRLEELKVWGCNKVTLSCPKKKGVSIFGVEFHRAR</sequence>
<name>A0A8H8CNA7_PSICU</name>
<proteinExistence type="predicted"/>
<feature type="compositionally biased region" description="Polar residues" evidence="1">
    <location>
        <begin position="22"/>
        <end position="36"/>
    </location>
</feature>
<dbReference type="GO" id="GO:0031146">
    <property type="term" value="P:SCF-dependent proteasomal ubiquitin-dependent protein catabolic process"/>
    <property type="evidence" value="ECO:0007669"/>
    <property type="project" value="TreeGrafter"/>
</dbReference>
<feature type="compositionally biased region" description="Acidic residues" evidence="1">
    <location>
        <begin position="130"/>
        <end position="141"/>
    </location>
</feature>
<feature type="compositionally biased region" description="Acidic residues" evidence="1">
    <location>
        <begin position="77"/>
        <end position="99"/>
    </location>
</feature>
<feature type="region of interest" description="Disordered" evidence="1">
    <location>
        <begin position="17"/>
        <end position="141"/>
    </location>
</feature>
<dbReference type="InterPro" id="IPR032675">
    <property type="entry name" value="LRR_dom_sf"/>
</dbReference>
<dbReference type="SUPFAM" id="SSF52047">
    <property type="entry name" value="RNI-like"/>
    <property type="match status" value="1"/>
</dbReference>
<organism evidence="3">
    <name type="scientific">Psilocybe cubensis</name>
    <name type="common">Psychedelic mushroom</name>
    <name type="synonym">Stropharia cubensis</name>
    <dbReference type="NCBI Taxonomy" id="181762"/>
    <lineage>
        <taxon>Eukaryota</taxon>
        <taxon>Fungi</taxon>
        <taxon>Dikarya</taxon>
        <taxon>Basidiomycota</taxon>
        <taxon>Agaricomycotina</taxon>
        <taxon>Agaricomycetes</taxon>
        <taxon>Agaricomycetidae</taxon>
        <taxon>Agaricales</taxon>
        <taxon>Agaricineae</taxon>
        <taxon>Strophariaceae</taxon>
        <taxon>Psilocybe</taxon>
    </lineage>
</organism>
<dbReference type="EMBL" id="JAFIQS010000003">
    <property type="protein sequence ID" value="KAG5170869.1"/>
    <property type="molecule type" value="Genomic_DNA"/>
</dbReference>
<accession>A0A8H8CNA7</accession>
<evidence type="ECO:0000259" key="2">
    <source>
        <dbReference type="Pfam" id="PF23550"/>
    </source>
</evidence>
<dbReference type="OrthoDB" id="421226at2759"/>
<dbReference type="PANTHER" id="PTHR13318:SF95">
    <property type="entry name" value="F-BOX PROTEIN YLR352W"/>
    <property type="match status" value="1"/>
</dbReference>
<dbReference type="AlphaFoldDB" id="A0A8H8CNA7"/>